<dbReference type="InterPro" id="IPR017907">
    <property type="entry name" value="Znf_RING_CS"/>
</dbReference>
<name>A0A8C6WH48_9GOBI</name>
<keyword evidence="4" id="KW-0479">Metal-binding</keyword>
<evidence type="ECO:0000259" key="10">
    <source>
        <dbReference type="PROSITE" id="PS50119"/>
    </source>
</evidence>
<dbReference type="InterPro" id="IPR001841">
    <property type="entry name" value="Znf_RING"/>
</dbReference>
<dbReference type="GO" id="GO:0030544">
    <property type="term" value="F:Hsp70 protein binding"/>
    <property type="evidence" value="ECO:0007669"/>
    <property type="project" value="InterPro"/>
</dbReference>
<dbReference type="Proteomes" id="UP000694523">
    <property type="component" value="Unplaced"/>
</dbReference>
<keyword evidence="8" id="KW-0175">Coiled coil</keyword>
<dbReference type="AlphaFoldDB" id="A0A8C6WH48"/>
<dbReference type="GO" id="GO:1901207">
    <property type="term" value="P:regulation of heart looping"/>
    <property type="evidence" value="ECO:0007669"/>
    <property type="project" value="TreeGrafter"/>
</dbReference>
<dbReference type="SUPFAM" id="SSF57850">
    <property type="entry name" value="RING/U-box"/>
    <property type="match status" value="1"/>
</dbReference>
<dbReference type="PANTHER" id="PTHR22635">
    <property type="entry name" value="RING FINGER PROTEIN 207"/>
    <property type="match status" value="1"/>
</dbReference>
<dbReference type="GO" id="GO:0044325">
    <property type="term" value="F:transmembrane transporter binding"/>
    <property type="evidence" value="ECO:0007669"/>
    <property type="project" value="TreeGrafter"/>
</dbReference>
<keyword evidence="12" id="KW-1185">Reference proteome</keyword>
<evidence type="ECO:0000256" key="8">
    <source>
        <dbReference type="SAM" id="Coils"/>
    </source>
</evidence>
<evidence type="ECO:0000256" key="5">
    <source>
        <dbReference type="ARBA" id="ARBA00022771"/>
    </source>
</evidence>
<evidence type="ECO:0000256" key="3">
    <source>
        <dbReference type="ARBA" id="ARBA00022490"/>
    </source>
</evidence>
<evidence type="ECO:0000313" key="12">
    <source>
        <dbReference type="Proteomes" id="UP000694523"/>
    </source>
</evidence>
<keyword evidence="3" id="KW-0963">Cytoplasm</keyword>
<keyword evidence="5 7" id="KW-0863">Zinc-finger</keyword>
<dbReference type="GO" id="GO:0008270">
    <property type="term" value="F:zinc ion binding"/>
    <property type="evidence" value="ECO:0007669"/>
    <property type="project" value="UniProtKB-KW"/>
</dbReference>
<comment type="subcellular location">
    <subcellularLocation>
        <location evidence="1">Cytoplasm</location>
    </subcellularLocation>
</comment>
<evidence type="ECO:0000256" key="4">
    <source>
        <dbReference type="ARBA" id="ARBA00022723"/>
    </source>
</evidence>
<organism evidence="11 12">
    <name type="scientific">Neogobius melanostomus</name>
    <name type="common">round goby</name>
    <dbReference type="NCBI Taxonomy" id="47308"/>
    <lineage>
        <taxon>Eukaryota</taxon>
        <taxon>Metazoa</taxon>
        <taxon>Chordata</taxon>
        <taxon>Craniata</taxon>
        <taxon>Vertebrata</taxon>
        <taxon>Euteleostomi</taxon>
        <taxon>Actinopterygii</taxon>
        <taxon>Neopterygii</taxon>
        <taxon>Teleostei</taxon>
        <taxon>Neoteleostei</taxon>
        <taxon>Acanthomorphata</taxon>
        <taxon>Gobiaria</taxon>
        <taxon>Gobiiformes</taxon>
        <taxon>Gobioidei</taxon>
        <taxon>Gobiidae</taxon>
        <taxon>Benthophilinae</taxon>
        <taxon>Neogobiini</taxon>
        <taxon>Neogobius</taxon>
    </lineage>
</organism>
<dbReference type="Pfam" id="PF00643">
    <property type="entry name" value="zf-B_box"/>
    <property type="match status" value="1"/>
</dbReference>
<dbReference type="PROSITE" id="PS50119">
    <property type="entry name" value="ZF_BBOX"/>
    <property type="match status" value="1"/>
</dbReference>
<dbReference type="Gene3D" id="3.30.40.10">
    <property type="entry name" value="Zinc/RING finger domain, C3HC4 (zinc finger)"/>
    <property type="match status" value="1"/>
</dbReference>
<dbReference type="InterPro" id="IPR013083">
    <property type="entry name" value="Znf_RING/FYVE/PHD"/>
</dbReference>
<dbReference type="InterPro" id="IPR000315">
    <property type="entry name" value="Znf_B-box"/>
</dbReference>
<dbReference type="PANTHER" id="PTHR22635:SF0">
    <property type="entry name" value="RING FINGER PROTEIN 207"/>
    <property type="match status" value="1"/>
</dbReference>
<dbReference type="CDD" id="cd19814">
    <property type="entry name" value="Bbox1_RNF207-like"/>
    <property type="match status" value="1"/>
</dbReference>
<keyword evidence="6" id="KW-0862">Zinc</keyword>
<accession>A0A8C6WH48</accession>
<reference evidence="11" key="1">
    <citation type="submission" date="2025-08" db="UniProtKB">
        <authorList>
            <consortium name="Ensembl"/>
        </authorList>
    </citation>
    <scope>IDENTIFICATION</scope>
</reference>
<sequence length="513" mass="58929">MAGSIFTNLDSPCNVDCSNVHPLMCHLCHEQYQSPCLLDCYHIFCARCLRGRTNDSRLNCPLCGYPSMLKGNNALPPEDRLLKFLVDSNTDIEETVLCANCDQESCKMDPAAMYYCNTCSQPLCASCWELTHKARMFAHHEIVSLAKRTRAKHKMCALHQEPYILFSTQNKSMLCIKCFRDMQVESRTHCIDIETVVKELQTSAREAIVLLRAMIGEVCLNVEEEESAICTLFNSLQEKLAERKKILLKAAQRSQSHTRIFLLTQQLMERLQRIVTLPHRLRPVQSSKINTDYRSEFARCLEPLLLIGQRGPASVSGCTNRTLSDSCGSRHVEGEGMPVGSMLGRRPTSHRNVCTKVLLAEGRETPFTDHCRSYENNYRTLQTDIQSLKDQVQELHRDLTKHHSIINTEKMGEIMERSLHIDNQITAQYSTVETVRAMFEEIWDDTFQRVTNEQEIYEAQLHDLQQLKQENSYLTTITKQISPYIMSIAKVKERLEPRCCEPNEPHDDRTEKC</sequence>
<feature type="domain" description="RING-type" evidence="9">
    <location>
        <begin position="25"/>
        <end position="63"/>
    </location>
</feature>
<dbReference type="GO" id="GO:1905026">
    <property type="term" value="P:positive regulation of membrane repolarization during ventricular cardiac muscle cell action potential"/>
    <property type="evidence" value="ECO:0007669"/>
    <property type="project" value="UniProtKB-ARBA"/>
</dbReference>
<dbReference type="SMART" id="SM00336">
    <property type="entry name" value="BBOX"/>
    <property type="match status" value="1"/>
</dbReference>
<dbReference type="Gene3D" id="3.30.160.60">
    <property type="entry name" value="Classic Zinc Finger"/>
    <property type="match status" value="1"/>
</dbReference>
<dbReference type="GO" id="GO:0055117">
    <property type="term" value="P:regulation of cardiac muscle contraction"/>
    <property type="evidence" value="ECO:0007669"/>
    <property type="project" value="TreeGrafter"/>
</dbReference>
<dbReference type="InterPro" id="IPR039320">
    <property type="entry name" value="RNF207"/>
</dbReference>
<dbReference type="Gene3D" id="1.20.58.1540">
    <property type="entry name" value="Actin interacting protein 3, C-terminal domain"/>
    <property type="match status" value="1"/>
</dbReference>
<protein>
    <recommendedName>
        <fullName evidence="2">RING finger protein 207</fullName>
    </recommendedName>
</protein>
<dbReference type="Ensembl" id="ENSNMLT00000007909.1">
    <property type="protein sequence ID" value="ENSNMLP00000006938.1"/>
    <property type="gene ID" value="ENSNMLG00000005004.1"/>
</dbReference>
<evidence type="ECO:0000256" key="2">
    <source>
        <dbReference type="ARBA" id="ARBA00021526"/>
    </source>
</evidence>
<reference evidence="11" key="2">
    <citation type="submission" date="2025-09" db="UniProtKB">
        <authorList>
            <consortium name="Ensembl"/>
        </authorList>
    </citation>
    <scope>IDENTIFICATION</scope>
</reference>
<dbReference type="PROSITE" id="PS00518">
    <property type="entry name" value="ZF_RING_1"/>
    <property type="match status" value="1"/>
</dbReference>
<dbReference type="Pfam" id="PF00097">
    <property type="entry name" value="zf-C3HC4"/>
    <property type="match status" value="1"/>
</dbReference>
<dbReference type="PROSITE" id="PS50089">
    <property type="entry name" value="ZF_RING_2"/>
    <property type="match status" value="1"/>
</dbReference>
<dbReference type="SMART" id="SM00184">
    <property type="entry name" value="RING"/>
    <property type="match status" value="1"/>
</dbReference>
<dbReference type="FunFam" id="3.30.40.10:FF:000478">
    <property type="entry name" value="Ring finger protein 207"/>
    <property type="match status" value="1"/>
</dbReference>
<evidence type="ECO:0000313" key="11">
    <source>
        <dbReference type="Ensembl" id="ENSNMLP00000006938.1"/>
    </source>
</evidence>
<dbReference type="InterPro" id="IPR018957">
    <property type="entry name" value="Znf_C3HC4_RING-type"/>
</dbReference>
<evidence type="ECO:0000256" key="6">
    <source>
        <dbReference type="ARBA" id="ARBA00022833"/>
    </source>
</evidence>
<feature type="coiled-coil region" evidence="8">
    <location>
        <begin position="371"/>
        <end position="398"/>
    </location>
</feature>
<evidence type="ECO:0000256" key="7">
    <source>
        <dbReference type="PROSITE-ProRule" id="PRU00024"/>
    </source>
</evidence>
<evidence type="ECO:0000259" key="9">
    <source>
        <dbReference type="PROSITE" id="PS50089"/>
    </source>
</evidence>
<feature type="domain" description="B box-type" evidence="10">
    <location>
        <begin position="93"/>
        <end position="145"/>
    </location>
</feature>
<evidence type="ECO:0000256" key="1">
    <source>
        <dbReference type="ARBA" id="ARBA00004496"/>
    </source>
</evidence>
<dbReference type="GO" id="GO:0048471">
    <property type="term" value="C:perinuclear region of cytoplasm"/>
    <property type="evidence" value="ECO:0007669"/>
    <property type="project" value="TreeGrafter"/>
</dbReference>
<proteinExistence type="predicted"/>